<reference evidence="2 3" key="1">
    <citation type="submission" date="2015-04" db="EMBL/GenBank/DDBJ databases">
        <authorList>
            <person name="Syromyatnikov M.Y."/>
            <person name="Popov V.N."/>
        </authorList>
    </citation>
    <scope>NUCLEOTIDE SEQUENCE [LARGE SCALE GENOMIC DNA]</scope>
</reference>
<protein>
    <submittedName>
        <fullName evidence="2">CLUMA_CG008529, isoform A</fullName>
    </submittedName>
</protein>
<feature type="compositionally biased region" description="Low complexity" evidence="1">
    <location>
        <begin position="11"/>
        <end position="22"/>
    </location>
</feature>
<organism evidence="2 3">
    <name type="scientific">Clunio marinus</name>
    <dbReference type="NCBI Taxonomy" id="568069"/>
    <lineage>
        <taxon>Eukaryota</taxon>
        <taxon>Metazoa</taxon>
        <taxon>Ecdysozoa</taxon>
        <taxon>Arthropoda</taxon>
        <taxon>Hexapoda</taxon>
        <taxon>Insecta</taxon>
        <taxon>Pterygota</taxon>
        <taxon>Neoptera</taxon>
        <taxon>Endopterygota</taxon>
        <taxon>Diptera</taxon>
        <taxon>Nematocera</taxon>
        <taxon>Chironomoidea</taxon>
        <taxon>Chironomidae</taxon>
        <taxon>Clunio</taxon>
    </lineage>
</organism>
<gene>
    <name evidence="2" type="ORF">CLUMA_CG008529</name>
</gene>
<dbReference type="EMBL" id="CVRI01000040">
    <property type="protein sequence ID" value="CRK95046.1"/>
    <property type="molecule type" value="Genomic_DNA"/>
</dbReference>
<sequence>MVALAFISGAQSSTNQQQSQSSFRGKLLSNRDESAKYETSPAAFTSLLSKVNPWLSACDLAHPSTAPDLQGLKREIIKREQRYKDLFVELCENSFSSYVINQ</sequence>
<feature type="region of interest" description="Disordered" evidence="1">
    <location>
        <begin position="1"/>
        <end position="26"/>
    </location>
</feature>
<name>A0A1J1I7W5_9DIPT</name>
<evidence type="ECO:0000256" key="1">
    <source>
        <dbReference type="SAM" id="MobiDB-lite"/>
    </source>
</evidence>
<evidence type="ECO:0000313" key="3">
    <source>
        <dbReference type="Proteomes" id="UP000183832"/>
    </source>
</evidence>
<proteinExistence type="predicted"/>
<keyword evidence="3" id="KW-1185">Reference proteome</keyword>
<accession>A0A1J1I7W5</accession>
<evidence type="ECO:0000313" key="2">
    <source>
        <dbReference type="EMBL" id="CRK95046.1"/>
    </source>
</evidence>
<dbReference type="AlphaFoldDB" id="A0A1J1I7W5"/>
<dbReference type="Proteomes" id="UP000183832">
    <property type="component" value="Unassembled WGS sequence"/>
</dbReference>
<dbReference type="OrthoDB" id="8068032at2759"/>